<keyword evidence="5 13" id="KW-0812">Transmembrane</keyword>
<dbReference type="PROSITE" id="PS00379">
    <property type="entry name" value="CDP_ALCOHOL_P_TRANSF"/>
    <property type="match status" value="1"/>
</dbReference>
<dbReference type="GO" id="GO:0046474">
    <property type="term" value="P:glycerophospholipid biosynthetic process"/>
    <property type="evidence" value="ECO:0007669"/>
    <property type="project" value="TreeGrafter"/>
</dbReference>
<feature type="transmembrane region" description="Helical" evidence="13">
    <location>
        <begin position="46"/>
        <end position="67"/>
    </location>
</feature>
<evidence type="ECO:0000256" key="12">
    <source>
        <dbReference type="RuleBase" id="RU003750"/>
    </source>
</evidence>
<dbReference type="GO" id="GO:0008444">
    <property type="term" value="F:CDP-diacylglycerol-glycerol-3-phosphate 3-phosphatidyltransferase activity"/>
    <property type="evidence" value="ECO:0007669"/>
    <property type="project" value="UniProtKB-UniRule"/>
</dbReference>
<keyword evidence="9" id="KW-0594">Phospholipid biosynthesis</keyword>
<protein>
    <recommendedName>
        <fullName evidence="11">CDP-diacylglycerol--glycerol-3-phosphate 3-phosphatidyltransferase</fullName>
        <ecNumber evidence="11">2.7.8.5</ecNumber>
    </recommendedName>
</protein>
<dbReference type="KEGG" id="mgly:NCTC10194_00536"/>
<evidence type="ECO:0000256" key="11">
    <source>
        <dbReference type="NCBIfam" id="TIGR00560"/>
    </source>
</evidence>
<feature type="transmembrane region" description="Helical" evidence="13">
    <location>
        <begin position="175"/>
        <end position="203"/>
    </location>
</feature>
<dbReference type="AlphaFoldDB" id="A0A449AVS7"/>
<dbReference type="Gene3D" id="1.20.120.1760">
    <property type="match status" value="1"/>
</dbReference>
<dbReference type="InterPro" id="IPR000462">
    <property type="entry name" value="CDP-OH_P_trans"/>
</dbReference>
<feature type="transmembrane region" description="Helical" evidence="13">
    <location>
        <begin position="92"/>
        <end position="117"/>
    </location>
</feature>
<evidence type="ECO:0000256" key="2">
    <source>
        <dbReference type="ARBA" id="ARBA00010441"/>
    </source>
</evidence>
<evidence type="ECO:0000313" key="15">
    <source>
        <dbReference type="Proteomes" id="UP000290815"/>
    </source>
</evidence>
<keyword evidence="15" id="KW-1185">Reference proteome</keyword>
<evidence type="ECO:0000256" key="7">
    <source>
        <dbReference type="ARBA" id="ARBA00023098"/>
    </source>
</evidence>
<keyword evidence="8 13" id="KW-0472">Membrane</keyword>
<evidence type="ECO:0000256" key="3">
    <source>
        <dbReference type="ARBA" id="ARBA00022516"/>
    </source>
</evidence>
<dbReference type="EMBL" id="LR215024">
    <property type="protein sequence ID" value="VEU70687.1"/>
    <property type="molecule type" value="Genomic_DNA"/>
</dbReference>
<keyword evidence="7" id="KW-0443">Lipid metabolism</keyword>
<name>A0A449AVS7_9BACT</name>
<evidence type="ECO:0000256" key="9">
    <source>
        <dbReference type="ARBA" id="ARBA00023209"/>
    </source>
</evidence>
<dbReference type="PANTHER" id="PTHR14269:SF62">
    <property type="entry name" value="CDP-DIACYLGLYCEROL--GLYCEROL-3-PHOSPHATE 3-PHOSPHATIDYLTRANSFERASE 1, CHLOROPLASTIC"/>
    <property type="match status" value="1"/>
</dbReference>
<comment type="similarity">
    <text evidence="2 12">Belongs to the CDP-alcohol phosphatidyltransferase class-I family.</text>
</comment>
<accession>A0A449AVS7</accession>
<feature type="transmembrane region" description="Helical" evidence="13">
    <location>
        <begin position="12"/>
        <end position="34"/>
    </location>
</feature>
<dbReference type="InterPro" id="IPR004570">
    <property type="entry name" value="Phosphatidylglycerol_P_synth"/>
</dbReference>
<keyword evidence="3" id="KW-0444">Lipid biosynthesis</keyword>
<dbReference type="InterPro" id="IPR048254">
    <property type="entry name" value="CDP_ALCOHOL_P_TRANSF_CS"/>
</dbReference>
<organism evidence="14 15">
    <name type="scientific">Mycoplasmopsis glycophila</name>
    <dbReference type="NCBI Taxonomy" id="171285"/>
    <lineage>
        <taxon>Bacteria</taxon>
        <taxon>Bacillati</taxon>
        <taxon>Mycoplasmatota</taxon>
        <taxon>Mycoplasmoidales</taxon>
        <taxon>Metamycoplasmataceae</taxon>
        <taxon>Mycoplasmopsis</taxon>
    </lineage>
</organism>
<sequence>MQKTKLNLPNKLTLLRLILVLPLLVLVTFSINFYHLNGWRGYNSTIIGILNLFILIIFIGAMITDYFDGKIARERNLVTDFGKLWDPIADKVITNIVLIYLAIIHFVPVPILFIFILRDLIVAGFRNIMSKHNVGVEADFTGKLKTLLLSIGIVVTLFLGTILKMTIKAFSVNLFYDYIISILVSFPITIAAFLSIYSGYIYYKKAKPFILTK</sequence>
<evidence type="ECO:0000256" key="5">
    <source>
        <dbReference type="ARBA" id="ARBA00022692"/>
    </source>
</evidence>
<evidence type="ECO:0000256" key="13">
    <source>
        <dbReference type="SAM" id="Phobius"/>
    </source>
</evidence>
<evidence type="ECO:0000256" key="6">
    <source>
        <dbReference type="ARBA" id="ARBA00022989"/>
    </source>
</evidence>
<dbReference type="GO" id="GO:0016020">
    <property type="term" value="C:membrane"/>
    <property type="evidence" value="ECO:0007669"/>
    <property type="project" value="UniProtKB-SubCell"/>
</dbReference>
<dbReference type="InterPro" id="IPR043130">
    <property type="entry name" value="CDP-OH_PTrfase_TM_dom"/>
</dbReference>
<proteinExistence type="inferred from homology"/>
<reference evidence="14 15" key="1">
    <citation type="submission" date="2019-01" db="EMBL/GenBank/DDBJ databases">
        <authorList>
            <consortium name="Pathogen Informatics"/>
        </authorList>
    </citation>
    <scope>NUCLEOTIDE SEQUENCE [LARGE SCALE GENOMIC DNA]</scope>
    <source>
        <strain evidence="14 15">NCTC10194</strain>
    </source>
</reference>
<dbReference type="InterPro" id="IPR050324">
    <property type="entry name" value="CDP-alcohol_PTase-I"/>
</dbReference>
<dbReference type="EC" id="2.7.8.5" evidence="11"/>
<keyword evidence="4 12" id="KW-0808">Transferase</keyword>
<dbReference type="NCBIfam" id="TIGR00560">
    <property type="entry name" value="pgsA"/>
    <property type="match status" value="1"/>
</dbReference>
<gene>
    <name evidence="14" type="primary">pgsA</name>
    <name evidence="14" type="ORF">NCTC10194_00536</name>
</gene>
<evidence type="ECO:0000256" key="1">
    <source>
        <dbReference type="ARBA" id="ARBA00004141"/>
    </source>
</evidence>
<evidence type="ECO:0000256" key="10">
    <source>
        <dbReference type="ARBA" id="ARBA00023264"/>
    </source>
</evidence>
<evidence type="ECO:0000256" key="4">
    <source>
        <dbReference type="ARBA" id="ARBA00022679"/>
    </source>
</evidence>
<dbReference type="Pfam" id="PF01066">
    <property type="entry name" value="CDP-OH_P_transf"/>
    <property type="match status" value="1"/>
</dbReference>
<dbReference type="PANTHER" id="PTHR14269">
    <property type="entry name" value="CDP-DIACYLGLYCEROL--GLYCEROL-3-PHOSPHATE 3-PHOSPHATIDYLTRANSFERASE-RELATED"/>
    <property type="match status" value="1"/>
</dbReference>
<comment type="subcellular location">
    <subcellularLocation>
        <location evidence="1">Membrane</location>
        <topology evidence="1">Multi-pass membrane protein</topology>
    </subcellularLocation>
</comment>
<feature type="transmembrane region" description="Helical" evidence="13">
    <location>
        <begin position="146"/>
        <end position="163"/>
    </location>
</feature>
<keyword evidence="10" id="KW-1208">Phospholipid metabolism</keyword>
<evidence type="ECO:0000313" key="14">
    <source>
        <dbReference type="EMBL" id="VEU70687.1"/>
    </source>
</evidence>
<dbReference type="RefSeq" id="WP_044888881.1">
    <property type="nucleotide sequence ID" value="NZ_LR215024.1"/>
</dbReference>
<keyword evidence="6 13" id="KW-1133">Transmembrane helix</keyword>
<evidence type="ECO:0000256" key="8">
    <source>
        <dbReference type="ARBA" id="ARBA00023136"/>
    </source>
</evidence>
<dbReference type="Proteomes" id="UP000290815">
    <property type="component" value="Chromosome"/>
</dbReference>
<dbReference type="PIRSF" id="PIRSF000847">
    <property type="entry name" value="Phos_ph_gly_syn"/>
    <property type="match status" value="1"/>
</dbReference>